<dbReference type="RefSeq" id="WP_379044675.1">
    <property type="nucleotide sequence ID" value="NZ_JBHULZ010000023.1"/>
</dbReference>
<keyword evidence="1" id="KW-0732">Signal</keyword>
<feature type="signal peptide" evidence="1">
    <location>
        <begin position="1"/>
        <end position="21"/>
    </location>
</feature>
<protein>
    <recommendedName>
        <fullName evidence="4">DUF1735 domain-containing protein</fullName>
    </recommendedName>
</protein>
<sequence length="181" mass="20234">MRNKILFLSLLICSLFFSACSDDDVVDRIRTISDIPVSVSKTVDYLPINEFNFPIETSVNLRAELEKELGTDEAINQVEEIELDDIDIVLVSADDQNNFDFVDSVTLSVRKDGLDVMQVASLDNVPKGVERISLNTTDAYLDDYLSAEDLKLIVQFTSTEDANNITVTLDMQFDAKVNPSL</sequence>
<feature type="chain" id="PRO_5045340437" description="DUF1735 domain-containing protein" evidence="1">
    <location>
        <begin position="22"/>
        <end position="181"/>
    </location>
</feature>
<dbReference type="Proteomes" id="UP001597357">
    <property type="component" value="Unassembled WGS sequence"/>
</dbReference>
<accession>A0ABW5SF55</accession>
<evidence type="ECO:0008006" key="4">
    <source>
        <dbReference type="Google" id="ProtNLM"/>
    </source>
</evidence>
<reference evidence="3" key="1">
    <citation type="journal article" date="2019" name="Int. J. Syst. Evol. Microbiol.">
        <title>The Global Catalogue of Microorganisms (GCM) 10K type strain sequencing project: providing services to taxonomists for standard genome sequencing and annotation.</title>
        <authorList>
            <consortium name="The Broad Institute Genomics Platform"/>
            <consortium name="The Broad Institute Genome Sequencing Center for Infectious Disease"/>
            <person name="Wu L."/>
            <person name="Ma J."/>
        </authorList>
    </citation>
    <scope>NUCLEOTIDE SEQUENCE [LARGE SCALE GENOMIC DNA]</scope>
    <source>
        <strain evidence="3">KCTC 42255</strain>
    </source>
</reference>
<gene>
    <name evidence="2" type="ORF">ACFSQ0_04380</name>
</gene>
<dbReference type="EMBL" id="JBHULZ010000023">
    <property type="protein sequence ID" value="MFD2697220.1"/>
    <property type="molecule type" value="Genomic_DNA"/>
</dbReference>
<evidence type="ECO:0000313" key="3">
    <source>
        <dbReference type="Proteomes" id="UP001597357"/>
    </source>
</evidence>
<comment type="caution">
    <text evidence="2">The sequence shown here is derived from an EMBL/GenBank/DDBJ whole genome shotgun (WGS) entry which is preliminary data.</text>
</comment>
<organism evidence="2 3">
    <name type="scientific">Mesonia sediminis</name>
    <dbReference type="NCBI Taxonomy" id="1703946"/>
    <lineage>
        <taxon>Bacteria</taxon>
        <taxon>Pseudomonadati</taxon>
        <taxon>Bacteroidota</taxon>
        <taxon>Flavobacteriia</taxon>
        <taxon>Flavobacteriales</taxon>
        <taxon>Flavobacteriaceae</taxon>
        <taxon>Mesonia</taxon>
    </lineage>
</organism>
<keyword evidence="3" id="KW-1185">Reference proteome</keyword>
<name>A0ABW5SF55_9FLAO</name>
<dbReference type="PROSITE" id="PS51257">
    <property type="entry name" value="PROKAR_LIPOPROTEIN"/>
    <property type="match status" value="1"/>
</dbReference>
<proteinExistence type="predicted"/>
<evidence type="ECO:0000256" key="1">
    <source>
        <dbReference type="SAM" id="SignalP"/>
    </source>
</evidence>
<evidence type="ECO:0000313" key="2">
    <source>
        <dbReference type="EMBL" id="MFD2697220.1"/>
    </source>
</evidence>